<dbReference type="RefSeq" id="XP_022112079.1">
    <property type="nucleotide sequence ID" value="XM_022256387.1"/>
</dbReference>
<feature type="domain" description="FAM186A/B N-terminal" evidence="2">
    <location>
        <begin position="18"/>
        <end position="187"/>
    </location>
</feature>
<dbReference type="OrthoDB" id="10409496at2759"/>
<dbReference type="InterPro" id="IPR049144">
    <property type="entry name" value="FAM186A_B_N"/>
</dbReference>
<evidence type="ECO:0000259" key="2">
    <source>
        <dbReference type="Pfam" id="PF20870"/>
    </source>
</evidence>
<evidence type="ECO:0000313" key="4">
    <source>
        <dbReference type="RefSeq" id="XP_022112079.1"/>
    </source>
</evidence>
<keyword evidence="1" id="KW-0175">Coiled coil</keyword>
<proteinExistence type="predicted"/>
<dbReference type="Proteomes" id="UP000694845">
    <property type="component" value="Unplaced"/>
</dbReference>
<evidence type="ECO:0000256" key="1">
    <source>
        <dbReference type="SAM" id="Coils"/>
    </source>
</evidence>
<name>A0A8B8A319_ACAPL</name>
<protein>
    <submittedName>
        <fullName evidence="4">Uncharacterized protein LOC110991169</fullName>
    </submittedName>
</protein>
<dbReference type="Pfam" id="PF20870">
    <property type="entry name" value="FAM186A-B_N"/>
    <property type="match status" value="1"/>
</dbReference>
<dbReference type="KEGG" id="aplc:110991169"/>
<feature type="coiled-coil region" evidence="1">
    <location>
        <begin position="159"/>
        <end position="196"/>
    </location>
</feature>
<accession>A0A8B8A319</accession>
<organism evidence="3 4">
    <name type="scientific">Acanthaster planci</name>
    <name type="common">Crown-of-thorns starfish</name>
    <dbReference type="NCBI Taxonomy" id="133434"/>
    <lineage>
        <taxon>Eukaryota</taxon>
        <taxon>Metazoa</taxon>
        <taxon>Echinodermata</taxon>
        <taxon>Eleutherozoa</taxon>
        <taxon>Asterozoa</taxon>
        <taxon>Asteroidea</taxon>
        <taxon>Valvatacea</taxon>
        <taxon>Valvatida</taxon>
        <taxon>Acanthasteridae</taxon>
        <taxon>Acanthaster</taxon>
    </lineage>
</organism>
<gene>
    <name evidence="4" type="primary">LOC110991169</name>
</gene>
<keyword evidence="3" id="KW-1185">Reference proteome</keyword>
<dbReference type="AlphaFoldDB" id="A0A8B8A319"/>
<dbReference type="GeneID" id="110991169"/>
<evidence type="ECO:0000313" key="3">
    <source>
        <dbReference type="Proteomes" id="UP000694845"/>
    </source>
</evidence>
<sequence length="245" mass="28132">MSSSQDEMTIQDLEDIILEVPEEVISVFEGVVLAKQMRAQEGTIKQLCTIHDRVKAALAHFGVNTNIHATQSEILEEELRRRRPPGFQTKARREEMLHKQNILDTIHEFIQVSIRRETLVDEVGDWLFDVQTTLEKNLLSDEFFKERDKEEIEMERIANAALNDNKKFVRKNVEKLKNLGQEIFEAMNELAQHENLEPGTAGSELKPAFSSLATQRQVAIRAKAKETQEVLNGLFEYVTSKGEVR</sequence>
<reference evidence="4" key="1">
    <citation type="submission" date="2025-08" db="UniProtKB">
        <authorList>
            <consortium name="RefSeq"/>
        </authorList>
    </citation>
    <scope>IDENTIFICATION</scope>
</reference>